<keyword evidence="7" id="KW-1185">Reference proteome</keyword>
<dbReference type="Pfam" id="PF00582">
    <property type="entry name" value="Usp"/>
    <property type="match status" value="2"/>
</dbReference>
<feature type="domain" description="UspA" evidence="5">
    <location>
        <begin position="168"/>
        <end position="294"/>
    </location>
</feature>
<dbReference type="PANTHER" id="PTHR47892:SF1">
    <property type="entry name" value="UNIVERSAL STRESS PROTEIN E"/>
    <property type="match status" value="1"/>
</dbReference>
<dbReference type="RefSeq" id="WP_064379466.1">
    <property type="nucleotide sequence ID" value="NZ_CP014205.2"/>
</dbReference>
<accession>A0ABN4MKM3</accession>
<feature type="domain" description="UspA" evidence="5">
    <location>
        <begin position="4"/>
        <end position="143"/>
    </location>
</feature>
<evidence type="ECO:0000256" key="2">
    <source>
        <dbReference type="ARBA" id="ARBA00008791"/>
    </source>
</evidence>
<evidence type="ECO:0000256" key="3">
    <source>
        <dbReference type="ARBA" id="ARBA00022490"/>
    </source>
</evidence>
<dbReference type="PANTHER" id="PTHR47892">
    <property type="entry name" value="UNIVERSAL STRESS PROTEIN E"/>
    <property type="match status" value="1"/>
</dbReference>
<proteinExistence type="inferred from homology"/>
<protein>
    <submittedName>
        <fullName evidence="6">Universal stress protein</fullName>
    </submittedName>
</protein>
<evidence type="ECO:0000256" key="4">
    <source>
        <dbReference type="ARBA" id="ARBA00037131"/>
    </source>
</evidence>
<dbReference type="SUPFAM" id="SSF52402">
    <property type="entry name" value="Adenine nucleotide alpha hydrolases-like"/>
    <property type="match status" value="2"/>
</dbReference>
<evidence type="ECO:0000259" key="5">
    <source>
        <dbReference type="Pfam" id="PF00582"/>
    </source>
</evidence>
<sequence length="294" mass="32582">MSQYQRLLLIINPLLRESAAINHAAALAKASGARLHILALIPSLDGLSLLETGNRSQAREAFLEEHRQTLEARAVNLRGRRIEVTTEVEWAADVEQRILDHVKAYGPDLLIKEIEQVSALRRAFYTPLDWQLLRDCPVPVYLVGGSGYVLPRKVLAAVEVSDIESADNSLNEQIIRQASALAIQCDAELHLLYACDISAAYLADMGGLPLAELTRSLREDLQKSFLRLAGQFGVASSQRHFVEGRPVTVLSEFADEQHVDVIVMGRVRNRGLSKWLGSTTEHILYQVPCCVLAV</sequence>
<name>A0ABN4MKM3_9PSED</name>
<evidence type="ECO:0000313" key="6">
    <source>
        <dbReference type="EMBL" id="AMQ82808.1"/>
    </source>
</evidence>
<gene>
    <name evidence="6" type="ORF">AWU82_05730</name>
</gene>
<reference evidence="6" key="1">
    <citation type="submission" date="2017-12" db="EMBL/GenBank/DDBJ databases">
        <title>Pseudomonas sp. MS586 complete sequence.</title>
        <authorList>
            <person name="Lu S."/>
            <person name="Deng P."/>
        </authorList>
    </citation>
    <scope>NUCLEOTIDE SEQUENCE</scope>
    <source>
        <strain evidence="6">MS586</strain>
    </source>
</reference>
<comment type="subcellular location">
    <subcellularLocation>
        <location evidence="1">Cytoplasm</location>
    </subcellularLocation>
</comment>
<evidence type="ECO:0000313" key="7">
    <source>
        <dbReference type="Proteomes" id="UP000075187"/>
    </source>
</evidence>
<comment type="similarity">
    <text evidence="2">Belongs to the universal stress protein A family.</text>
</comment>
<keyword evidence="3" id="KW-0963">Cytoplasm</keyword>
<organism evidence="6 7">
    <name type="scientific">Pseudomonas glycinae</name>
    <dbReference type="NCBI Taxonomy" id="1785145"/>
    <lineage>
        <taxon>Bacteria</taxon>
        <taxon>Pseudomonadati</taxon>
        <taxon>Pseudomonadota</taxon>
        <taxon>Gammaproteobacteria</taxon>
        <taxon>Pseudomonadales</taxon>
        <taxon>Pseudomonadaceae</taxon>
        <taxon>Pseudomonas</taxon>
    </lineage>
</organism>
<comment type="function">
    <text evidence="4">Required for resistance to DNA-damaging agents.</text>
</comment>
<dbReference type="Proteomes" id="UP000075187">
    <property type="component" value="Chromosome"/>
</dbReference>
<dbReference type="InterPro" id="IPR006016">
    <property type="entry name" value="UspA"/>
</dbReference>
<evidence type="ECO:0000256" key="1">
    <source>
        <dbReference type="ARBA" id="ARBA00004496"/>
    </source>
</evidence>
<dbReference type="Gene3D" id="3.40.50.12370">
    <property type="match status" value="1"/>
</dbReference>
<dbReference type="EMBL" id="CP014205">
    <property type="protein sequence ID" value="AMQ82808.1"/>
    <property type="molecule type" value="Genomic_DNA"/>
</dbReference>